<gene>
    <name evidence="8" type="ORF">CC78DRAFT_433319</name>
</gene>
<organism evidence="8 9">
    <name type="scientific">Lojkania enalia</name>
    <dbReference type="NCBI Taxonomy" id="147567"/>
    <lineage>
        <taxon>Eukaryota</taxon>
        <taxon>Fungi</taxon>
        <taxon>Dikarya</taxon>
        <taxon>Ascomycota</taxon>
        <taxon>Pezizomycotina</taxon>
        <taxon>Dothideomycetes</taxon>
        <taxon>Pleosporomycetidae</taxon>
        <taxon>Pleosporales</taxon>
        <taxon>Pleosporales incertae sedis</taxon>
        <taxon>Lojkania</taxon>
    </lineage>
</organism>
<feature type="non-terminal residue" evidence="8">
    <location>
        <position position="267"/>
    </location>
</feature>
<dbReference type="InterPro" id="IPR052337">
    <property type="entry name" value="SAT4-like"/>
</dbReference>
<dbReference type="PANTHER" id="PTHR33048:SF160">
    <property type="entry name" value="SAT4 FAMILY MEMBRANE PROTEIN"/>
    <property type="match status" value="1"/>
</dbReference>
<protein>
    <recommendedName>
        <fullName evidence="7">Rhodopsin domain-containing protein</fullName>
    </recommendedName>
</protein>
<comment type="similarity">
    <text evidence="5">Belongs to the SAT4 family.</text>
</comment>
<evidence type="ECO:0000259" key="7">
    <source>
        <dbReference type="Pfam" id="PF20684"/>
    </source>
</evidence>
<reference evidence="9" key="1">
    <citation type="journal article" date="2020" name="Stud. Mycol.">
        <title>101 Dothideomycetes genomes: A test case for predicting lifestyles and emergence of pathogens.</title>
        <authorList>
            <person name="Haridas S."/>
            <person name="Albert R."/>
            <person name="Binder M."/>
            <person name="Bloem J."/>
            <person name="LaButti K."/>
            <person name="Salamov A."/>
            <person name="Andreopoulos B."/>
            <person name="Baker S."/>
            <person name="Barry K."/>
            <person name="Bills G."/>
            <person name="Bluhm B."/>
            <person name="Cannon C."/>
            <person name="Castanera R."/>
            <person name="Culley D."/>
            <person name="Daum C."/>
            <person name="Ezra D."/>
            <person name="Gonzalez J."/>
            <person name="Henrissat B."/>
            <person name="Kuo A."/>
            <person name="Liang C."/>
            <person name="Lipzen A."/>
            <person name="Lutzoni F."/>
            <person name="Magnuson J."/>
            <person name="Mondo S."/>
            <person name="Nolan M."/>
            <person name="Ohm R."/>
            <person name="Pangilinan J."/>
            <person name="Park H.-J."/>
            <person name="Ramirez L."/>
            <person name="Alfaro M."/>
            <person name="Sun H."/>
            <person name="Tritt A."/>
            <person name="Yoshinaga Y."/>
            <person name="Zwiers L.-H."/>
            <person name="Turgeon B."/>
            <person name="Goodwin S."/>
            <person name="Spatafora J."/>
            <person name="Crous P."/>
            <person name="Grigoriev I."/>
        </authorList>
    </citation>
    <scope>NUCLEOTIDE SEQUENCE [LARGE SCALE GENOMIC DNA]</scope>
    <source>
        <strain evidence="9">CBS 304.66</strain>
    </source>
</reference>
<evidence type="ECO:0000256" key="1">
    <source>
        <dbReference type="ARBA" id="ARBA00004141"/>
    </source>
</evidence>
<feature type="transmembrane region" description="Helical" evidence="6">
    <location>
        <begin position="194"/>
        <end position="215"/>
    </location>
</feature>
<feature type="domain" description="Rhodopsin" evidence="7">
    <location>
        <begin position="18"/>
        <end position="253"/>
    </location>
</feature>
<feature type="transmembrane region" description="Helical" evidence="6">
    <location>
        <begin position="163"/>
        <end position="187"/>
    </location>
</feature>
<dbReference type="EMBL" id="ML986717">
    <property type="protein sequence ID" value="KAF2259213.1"/>
    <property type="molecule type" value="Genomic_DNA"/>
</dbReference>
<feature type="transmembrane region" description="Helical" evidence="6">
    <location>
        <begin position="244"/>
        <end position="266"/>
    </location>
</feature>
<feature type="transmembrane region" description="Helical" evidence="6">
    <location>
        <begin position="87"/>
        <end position="106"/>
    </location>
</feature>
<sequence length="267" mass="30101">ALALVIVPAAVSSFIVAIRLWKRVFDRDFAIVEDILLFLAQVLILVFTSTTCVAYQKSWYGYHYYEIPEGVVDHTEVQKWSFINSVIYNPILGLIKASFLITLIKLRSPNPLIHYSLWVIFTVNALSTIVASLVCILQCRPIARFWDRSILGICLDAANYTYGTMGIVLVTDVMVLIMPIWIIYNLLMPLKRKLMAAAFLSFGFAVTGIGAYRFYMYSERFEQTNNLDMNYDVRQGLSNVEVSLASIGACGGTVKWVLGLFIPFFAG</sequence>
<dbReference type="Pfam" id="PF20684">
    <property type="entry name" value="Fung_rhodopsin"/>
    <property type="match status" value="1"/>
</dbReference>
<feature type="transmembrane region" description="Helical" evidence="6">
    <location>
        <begin position="34"/>
        <end position="56"/>
    </location>
</feature>
<dbReference type="PANTHER" id="PTHR33048">
    <property type="entry name" value="PTH11-LIKE INTEGRAL MEMBRANE PROTEIN (AFU_ORTHOLOGUE AFUA_5G11245)"/>
    <property type="match status" value="1"/>
</dbReference>
<accession>A0A9P4MZ71</accession>
<feature type="non-terminal residue" evidence="8">
    <location>
        <position position="1"/>
    </location>
</feature>
<dbReference type="Proteomes" id="UP000800093">
    <property type="component" value="Unassembled WGS sequence"/>
</dbReference>
<dbReference type="AlphaFoldDB" id="A0A9P4MZ71"/>
<feature type="transmembrane region" description="Helical" evidence="6">
    <location>
        <begin position="6"/>
        <end position="22"/>
    </location>
</feature>
<evidence type="ECO:0000313" key="9">
    <source>
        <dbReference type="Proteomes" id="UP000800093"/>
    </source>
</evidence>
<evidence type="ECO:0000256" key="2">
    <source>
        <dbReference type="ARBA" id="ARBA00022692"/>
    </source>
</evidence>
<feature type="transmembrane region" description="Helical" evidence="6">
    <location>
        <begin position="118"/>
        <end position="143"/>
    </location>
</feature>
<dbReference type="GO" id="GO:0016020">
    <property type="term" value="C:membrane"/>
    <property type="evidence" value="ECO:0007669"/>
    <property type="project" value="UniProtKB-SubCell"/>
</dbReference>
<keyword evidence="4 6" id="KW-0472">Membrane</keyword>
<keyword evidence="2 6" id="KW-0812">Transmembrane</keyword>
<dbReference type="InterPro" id="IPR049326">
    <property type="entry name" value="Rhodopsin_dom_fungi"/>
</dbReference>
<keyword evidence="9" id="KW-1185">Reference proteome</keyword>
<evidence type="ECO:0000256" key="4">
    <source>
        <dbReference type="ARBA" id="ARBA00023136"/>
    </source>
</evidence>
<evidence type="ECO:0000256" key="5">
    <source>
        <dbReference type="ARBA" id="ARBA00038359"/>
    </source>
</evidence>
<evidence type="ECO:0000313" key="8">
    <source>
        <dbReference type="EMBL" id="KAF2259213.1"/>
    </source>
</evidence>
<comment type="caution">
    <text evidence="8">The sequence shown here is derived from an EMBL/GenBank/DDBJ whole genome shotgun (WGS) entry which is preliminary data.</text>
</comment>
<name>A0A9P4MZ71_9PLEO</name>
<dbReference type="OrthoDB" id="5283415at2759"/>
<proteinExistence type="inferred from homology"/>
<keyword evidence="3 6" id="KW-1133">Transmembrane helix</keyword>
<evidence type="ECO:0000256" key="6">
    <source>
        <dbReference type="SAM" id="Phobius"/>
    </source>
</evidence>
<comment type="subcellular location">
    <subcellularLocation>
        <location evidence="1">Membrane</location>
        <topology evidence="1">Multi-pass membrane protein</topology>
    </subcellularLocation>
</comment>
<evidence type="ECO:0000256" key="3">
    <source>
        <dbReference type="ARBA" id="ARBA00022989"/>
    </source>
</evidence>